<dbReference type="EMBL" id="JAAFYZ010000266">
    <property type="protein sequence ID" value="MBS2553564.1"/>
    <property type="molecule type" value="Genomic_DNA"/>
</dbReference>
<sequence length="142" mass="15824">MELLDHLPEADRQRVLARLNSNLMVWLTTVRPDGQPVTVPVWFLAREDGTIVVYSRANKAKLANIAANPKVSLGLDVTDIGRNIVRLEGVARHDPSLPRAHEYPAFLAKYVERMGAMFDTPENFGELFTAGLVIEPNKVYVG</sequence>
<dbReference type="Pfam" id="PF01243">
    <property type="entry name" value="PNPOx_N"/>
    <property type="match status" value="1"/>
</dbReference>
<dbReference type="Proteomes" id="UP000730482">
    <property type="component" value="Unassembled WGS sequence"/>
</dbReference>
<dbReference type="Gene3D" id="2.30.110.10">
    <property type="entry name" value="Electron Transport, Fmn-binding Protein, Chain A"/>
    <property type="match status" value="1"/>
</dbReference>
<protein>
    <submittedName>
        <fullName evidence="3">Pyridoxamine 5'-phosphate oxidase family protein</fullName>
    </submittedName>
</protein>
<evidence type="ECO:0000313" key="4">
    <source>
        <dbReference type="Proteomes" id="UP000730482"/>
    </source>
</evidence>
<organism evidence="3 4">
    <name type="scientific">Catenulispora pinistramenti</name>
    <dbReference type="NCBI Taxonomy" id="2705254"/>
    <lineage>
        <taxon>Bacteria</taxon>
        <taxon>Bacillati</taxon>
        <taxon>Actinomycetota</taxon>
        <taxon>Actinomycetes</taxon>
        <taxon>Catenulisporales</taxon>
        <taxon>Catenulisporaceae</taxon>
        <taxon>Catenulispora</taxon>
    </lineage>
</organism>
<dbReference type="InterPro" id="IPR052019">
    <property type="entry name" value="F420H2_bilvrd_red/Heme_oxyg"/>
</dbReference>
<dbReference type="PANTHER" id="PTHR35176:SF6">
    <property type="entry name" value="HEME OXYGENASE HI_0854-RELATED"/>
    <property type="match status" value="1"/>
</dbReference>
<dbReference type="InterPro" id="IPR011576">
    <property type="entry name" value="Pyridox_Oxase_N"/>
</dbReference>
<dbReference type="InterPro" id="IPR012349">
    <property type="entry name" value="Split_barrel_FMN-bd"/>
</dbReference>
<proteinExistence type="predicted"/>
<evidence type="ECO:0000259" key="2">
    <source>
        <dbReference type="Pfam" id="PF01243"/>
    </source>
</evidence>
<gene>
    <name evidence="3" type="ORF">KGQ19_42605</name>
</gene>
<reference evidence="3 4" key="1">
    <citation type="submission" date="2020-02" db="EMBL/GenBank/DDBJ databases">
        <title>Acidophilic actinobacteria isolated from forest soil.</title>
        <authorList>
            <person name="Golinska P."/>
        </authorList>
    </citation>
    <scope>NUCLEOTIDE SEQUENCE [LARGE SCALE GENOMIC DNA]</scope>
    <source>
        <strain evidence="3 4">NL8</strain>
    </source>
</reference>
<dbReference type="PANTHER" id="PTHR35176">
    <property type="entry name" value="HEME OXYGENASE HI_0854-RELATED"/>
    <property type="match status" value="1"/>
</dbReference>
<keyword evidence="4" id="KW-1185">Reference proteome</keyword>
<feature type="domain" description="Pyridoxamine 5'-phosphate oxidase N-terminal" evidence="2">
    <location>
        <begin position="15"/>
        <end position="121"/>
    </location>
</feature>
<comment type="caution">
    <text evidence="3">The sequence shown here is derived from an EMBL/GenBank/DDBJ whole genome shotgun (WGS) entry which is preliminary data.</text>
</comment>
<name>A0ABS5L5S3_9ACTN</name>
<dbReference type="SUPFAM" id="SSF50475">
    <property type="entry name" value="FMN-binding split barrel"/>
    <property type="match status" value="1"/>
</dbReference>
<accession>A0ABS5L5S3</accession>
<keyword evidence="1" id="KW-0560">Oxidoreductase</keyword>
<evidence type="ECO:0000313" key="3">
    <source>
        <dbReference type="EMBL" id="MBS2553564.1"/>
    </source>
</evidence>
<evidence type="ECO:0000256" key="1">
    <source>
        <dbReference type="ARBA" id="ARBA00023002"/>
    </source>
</evidence>
<dbReference type="RefSeq" id="WP_212020259.1">
    <property type="nucleotide sequence ID" value="NZ_JAAFYZ010000266.1"/>
</dbReference>